<evidence type="ECO:0000313" key="8">
    <source>
        <dbReference type="EMBL" id="KAK1927494.1"/>
    </source>
</evidence>
<gene>
    <name evidence="8" type="ORF">DB88DRAFT_34016</name>
</gene>
<evidence type="ECO:0000256" key="2">
    <source>
        <dbReference type="ARBA" id="ARBA00022801"/>
    </source>
</evidence>
<feature type="region of interest" description="Disordered" evidence="7">
    <location>
        <begin position="1"/>
        <end position="61"/>
    </location>
</feature>
<keyword evidence="3" id="KW-0456">Lyase</keyword>
<keyword evidence="9" id="KW-1185">Reference proteome</keyword>
<keyword evidence="2" id="KW-0378">Hydrolase</keyword>
<dbReference type="Gene3D" id="3.90.1140.10">
    <property type="entry name" value="Cyclic phosphodiesterase"/>
    <property type="match status" value="1"/>
</dbReference>
<dbReference type="Proteomes" id="UP001182556">
    <property type="component" value="Unassembled WGS sequence"/>
</dbReference>
<accession>A0AAD9FWE7</accession>
<evidence type="ECO:0000313" key="9">
    <source>
        <dbReference type="Proteomes" id="UP001182556"/>
    </source>
</evidence>
<keyword evidence="1" id="KW-0540">Nuclease</keyword>
<evidence type="ECO:0000256" key="3">
    <source>
        <dbReference type="ARBA" id="ARBA00023239"/>
    </source>
</evidence>
<dbReference type="Pfam" id="PF09749">
    <property type="entry name" value="HVSL"/>
    <property type="match status" value="1"/>
</dbReference>
<protein>
    <recommendedName>
        <fullName evidence="5">U6 snRNA phosphodiesterase 1</fullName>
    </recommendedName>
    <alternativeName>
        <fullName evidence="6">3'-5' RNA exonuclease USB1</fullName>
    </alternativeName>
</protein>
<reference evidence="8" key="1">
    <citation type="submission" date="2023-02" db="EMBL/GenBank/DDBJ databases">
        <title>Identification and recombinant expression of a fungal hydrolase from Papiliotrema laurentii that hydrolyzes apple cutin and clears colloidal polyester polyurethane.</title>
        <authorList>
            <consortium name="DOE Joint Genome Institute"/>
            <person name="Roman V.A."/>
            <person name="Bojanowski C."/>
            <person name="Crable B.R."/>
            <person name="Wagner D.N."/>
            <person name="Hung C.S."/>
            <person name="Nadeau L.J."/>
            <person name="Schratz L."/>
            <person name="Haridas S."/>
            <person name="Pangilinan J."/>
            <person name="Lipzen A."/>
            <person name="Na H."/>
            <person name="Yan M."/>
            <person name="Ng V."/>
            <person name="Grigoriev I.V."/>
            <person name="Spatafora J.W."/>
            <person name="Barlow D."/>
            <person name="Biffinger J."/>
            <person name="Kelley-Loughnane N."/>
            <person name="Varaljay V.A."/>
            <person name="Crookes-Goodson W.J."/>
        </authorList>
    </citation>
    <scope>NUCLEOTIDE SEQUENCE</scope>
    <source>
        <strain evidence="8">5307AH</strain>
    </source>
</reference>
<dbReference type="PANTHER" id="PTHR13522">
    <property type="entry name" value="U6 SNRNA PHOSPHODIESTERASE 1"/>
    <property type="match status" value="1"/>
</dbReference>
<organism evidence="8 9">
    <name type="scientific">Papiliotrema laurentii</name>
    <name type="common">Cryptococcus laurentii</name>
    <dbReference type="NCBI Taxonomy" id="5418"/>
    <lineage>
        <taxon>Eukaryota</taxon>
        <taxon>Fungi</taxon>
        <taxon>Dikarya</taxon>
        <taxon>Basidiomycota</taxon>
        <taxon>Agaricomycotina</taxon>
        <taxon>Tremellomycetes</taxon>
        <taxon>Tremellales</taxon>
        <taxon>Rhynchogastremaceae</taxon>
        <taxon>Papiliotrema</taxon>
    </lineage>
</organism>
<dbReference type="EMBL" id="JAODAN010000001">
    <property type="protein sequence ID" value="KAK1927494.1"/>
    <property type="molecule type" value="Genomic_DNA"/>
</dbReference>
<evidence type="ECO:0000256" key="6">
    <source>
        <dbReference type="ARBA" id="ARBA00030030"/>
    </source>
</evidence>
<dbReference type="PANTHER" id="PTHR13522:SF3">
    <property type="entry name" value="U6 SNRNA PHOSPHODIESTERASE 1"/>
    <property type="match status" value="1"/>
</dbReference>
<dbReference type="GO" id="GO:0005634">
    <property type="term" value="C:nucleus"/>
    <property type="evidence" value="ECO:0007669"/>
    <property type="project" value="TreeGrafter"/>
</dbReference>
<sequence>MGLVEYDSDSEDAPVLKSQHVSAEDPAVKRKRTLPTLPPSFATGVGPNDDPSLHQGRKRTRPYVDGDYDTHVYISLPVPSIFRATLDDIVKKTAHRSPGVDLHSFLQSSAHLHISLAHPFPLRQSQIPEFKADLLRALRSLRGARTKGVFPLSLGGRLRVYYNGKKYGGEGHGGRAFLALRVSAGMKEIDEIVNKAIHPLLQKLHRPLYHSDPEYHASFAWCLTDPLGRGDAGEGDVELCGPEPAGTPVNVPISDETVIEVSDHFQRLILDAQPKGGWFVNKIVLKIGKDKTELAL</sequence>
<comment type="caution">
    <text evidence="8">The sequence shown here is derived from an EMBL/GenBank/DDBJ whole genome shotgun (WGS) entry which is preliminary data.</text>
</comment>
<feature type="compositionally biased region" description="Acidic residues" evidence="7">
    <location>
        <begin position="1"/>
        <end position="12"/>
    </location>
</feature>
<dbReference type="InterPro" id="IPR027521">
    <property type="entry name" value="Usb1"/>
</dbReference>
<evidence type="ECO:0000256" key="5">
    <source>
        <dbReference type="ARBA" id="ARBA00029543"/>
    </source>
</evidence>
<name>A0AAD9FWE7_PAPLA</name>
<dbReference type="AlphaFoldDB" id="A0AAD9FWE7"/>
<dbReference type="GO" id="GO:0000175">
    <property type="term" value="F:3'-5'-RNA exonuclease activity"/>
    <property type="evidence" value="ECO:0007669"/>
    <property type="project" value="TreeGrafter"/>
</dbReference>
<evidence type="ECO:0000256" key="7">
    <source>
        <dbReference type="SAM" id="MobiDB-lite"/>
    </source>
</evidence>
<keyword evidence="4" id="KW-0539">Nucleus</keyword>
<evidence type="ECO:0000256" key="1">
    <source>
        <dbReference type="ARBA" id="ARBA00022722"/>
    </source>
</evidence>
<evidence type="ECO:0000256" key="4">
    <source>
        <dbReference type="ARBA" id="ARBA00023242"/>
    </source>
</evidence>
<dbReference type="GO" id="GO:0034477">
    <property type="term" value="P:U6 snRNA 3'-end processing"/>
    <property type="evidence" value="ECO:0007669"/>
    <property type="project" value="InterPro"/>
</dbReference>
<dbReference type="GO" id="GO:0016829">
    <property type="term" value="F:lyase activity"/>
    <property type="evidence" value="ECO:0007669"/>
    <property type="project" value="UniProtKB-KW"/>
</dbReference>
<proteinExistence type="predicted"/>